<dbReference type="EMBL" id="JAPYYP010000005">
    <property type="protein sequence ID" value="MDA5107969.1"/>
    <property type="molecule type" value="Genomic_DNA"/>
</dbReference>
<dbReference type="Pfam" id="PF00756">
    <property type="entry name" value="Esterase"/>
    <property type="match status" value="1"/>
</dbReference>
<dbReference type="Proteomes" id="UP001151071">
    <property type="component" value="Unassembled WGS sequence"/>
</dbReference>
<reference evidence="1" key="1">
    <citation type="submission" date="2022-12" db="EMBL/GenBank/DDBJ databases">
        <title>Draft genome sequence of the thermophilic strain Brevibacillus thermoruber HT42, isolated from Los Humeros, Puebla, Mexico, with biotechnological potential.</title>
        <authorList>
            <person name="Lara Sanchez J."/>
            <person name="Solis Palacios R."/>
            <person name="Bustos Baena A.S."/>
            <person name="Ruz Baez A.E."/>
            <person name="Espinosa Luna G."/>
            <person name="Oliart Ros R.M."/>
        </authorList>
    </citation>
    <scope>NUCLEOTIDE SEQUENCE</scope>
    <source>
        <strain evidence="1">HT42</strain>
    </source>
</reference>
<keyword evidence="2" id="KW-1185">Reference proteome</keyword>
<comment type="caution">
    <text evidence="1">The sequence shown here is derived from an EMBL/GenBank/DDBJ whole genome shotgun (WGS) entry which is preliminary data.</text>
</comment>
<gene>
    <name evidence="1" type="ORF">O3V59_06340</name>
</gene>
<dbReference type="GO" id="GO:0016787">
    <property type="term" value="F:hydrolase activity"/>
    <property type="evidence" value="ECO:0007669"/>
    <property type="project" value="UniProtKB-KW"/>
</dbReference>
<dbReference type="InterPro" id="IPR000801">
    <property type="entry name" value="Esterase-like"/>
</dbReference>
<dbReference type="Gene3D" id="3.40.50.1820">
    <property type="entry name" value="alpha/beta hydrolase"/>
    <property type="match status" value="1"/>
</dbReference>
<dbReference type="AlphaFoldDB" id="A0A9X3TNV2"/>
<proteinExistence type="predicted"/>
<evidence type="ECO:0000313" key="2">
    <source>
        <dbReference type="Proteomes" id="UP001151071"/>
    </source>
</evidence>
<protein>
    <submittedName>
        <fullName evidence="1">Alpha/beta hydrolase-fold protein</fullName>
    </submittedName>
</protein>
<sequence>MRGTIVTDHFRERELSIYLPPSYSDGAASFPVVYVHDGGDLFADQADSSPRPCESLHEIERMFAGGELAELIMVGIKPVNRIHEYTPWFAKALSNQFGDFGGRGAEYLSFIVEQVKPYIDSGYQTNRRPDQTGIMGKSLGGLVSMYAAYLYPGVFGKIGSISGSFWYEGFVDYMRAQKMVQTGLQLYLDVGSLEGYGKQTIQREMVARTKEAYAILADSGLSGKRLRFHVEEGGRHELSCFRSRFPGALKWLFQE</sequence>
<name>A0A9X3TNV2_9BACL</name>
<dbReference type="PANTHER" id="PTHR48098:SF3">
    <property type="entry name" value="IRON(III) ENTEROBACTIN ESTERASE"/>
    <property type="match status" value="1"/>
</dbReference>
<dbReference type="PANTHER" id="PTHR48098">
    <property type="entry name" value="ENTEROCHELIN ESTERASE-RELATED"/>
    <property type="match status" value="1"/>
</dbReference>
<dbReference type="InterPro" id="IPR050583">
    <property type="entry name" value="Mycobacterial_A85_antigen"/>
</dbReference>
<organism evidence="1 2">
    <name type="scientific">Brevibacillus thermoruber</name>
    <dbReference type="NCBI Taxonomy" id="33942"/>
    <lineage>
        <taxon>Bacteria</taxon>
        <taxon>Bacillati</taxon>
        <taxon>Bacillota</taxon>
        <taxon>Bacilli</taxon>
        <taxon>Bacillales</taxon>
        <taxon>Paenibacillaceae</taxon>
        <taxon>Brevibacillus</taxon>
    </lineage>
</organism>
<dbReference type="SUPFAM" id="SSF53474">
    <property type="entry name" value="alpha/beta-Hydrolases"/>
    <property type="match status" value="1"/>
</dbReference>
<keyword evidence="1" id="KW-0378">Hydrolase</keyword>
<accession>A0A9X3TNV2</accession>
<dbReference type="InterPro" id="IPR029058">
    <property type="entry name" value="AB_hydrolase_fold"/>
</dbReference>
<dbReference type="RefSeq" id="WP_271139701.1">
    <property type="nucleotide sequence ID" value="NZ_JAPYYP010000005.1"/>
</dbReference>
<evidence type="ECO:0000313" key="1">
    <source>
        <dbReference type="EMBL" id="MDA5107969.1"/>
    </source>
</evidence>